<dbReference type="SMART" id="SM00226">
    <property type="entry name" value="LMWPc"/>
    <property type="match status" value="1"/>
</dbReference>
<evidence type="ECO:0000256" key="2">
    <source>
        <dbReference type="ARBA" id="ARBA00022801"/>
    </source>
</evidence>
<keyword evidence="2" id="KW-0378">Hydrolase</keyword>
<dbReference type="InterPro" id="IPR023485">
    <property type="entry name" value="Ptyr_pPase"/>
</dbReference>
<dbReference type="Pfam" id="PF01451">
    <property type="entry name" value="LMWPc"/>
    <property type="match status" value="1"/>
</dbReference>
<protein>
    <submittedName>
        <fullName evidence="5">Low molecular weight phosphatase family protein</fullName>
    </submittedName>
</protein>
<evidence type="ECO:0000313" key="5">
    <source>
        <dbReference type="EMBL" id="GAA2239637.1"/>
    </source>
</evidence>
<dbReference type="InterPro" id="IPR036196">
    <property type="entry name" value="Ptyr_pPase_sf"/>
</dbReference>
<proteinExistence type="inferred from homology"/>
<dbReference type="InterPro" id="IPR017867">
    <property type="entry name" value="Tyr_phospatase_low_mol_wt"/>
</dbReference>
<dbReference type="PANTHER" id="PTHR11717:SF31">
    <property type="entry name" value="LOW MOLECULAR WEIGHT PROTEIN-TYROSINE-PHOSPHATASE ETP-RELATED"/>
    <property type="match status" value="1"/>
</dbReference>
<organism evidence="5 6">
    <name type="scientific">Herbiconiux moechotypicola</name>
    <dbReference type="NCBI Taxonomy" id="637393"/>
    <lineage>
        <taxon>Bacteria</taxon>
        <taxon>Bacillati</taxon>
        <taxon>Actinomycetota</taxon>
        <taxon>Actinomycetes</taxon>
        <taxon>Micrococcales</taxon>
        <taxon>Microbacteriaceae</taxon>
        <taxon>Herbiconiux</taxon>
    </lineage>
</organism>
<name>A0ABN3DQX8_9MICO</name>
<comment type="similarity">
    <text evidence="1">Belongs to the low molecular weight phosphotyrosine protein phosphatase family.</text>
</comment>
<sequence>MLGDLFGPPSKPSGPSVLVFVCTGNICRSPLAEKLMRKRLADAGAVDPLVTSAGLHAVVGGAMDAIPAAIAERNGLDPTHHARQLGSDLARSGSMFLTLTRAQRDELTQEFPVAMRRTFTLVEIVRLMKEHPLQVTGLNEGRDLFDVSMDASRSRPLVTLGEQDDVIDPYRRSAATHEAVGQRIEMLVSELSGSLIGSGRTR</sequence>
<keyword evidence="6" id="KW-1185">Reference proteome</keyword>
<dbReference type="SUPFAM" id="SSF52788">
    <property type="entry name" value="Phosphotyrosine protein phosphatases I"/>
    <property type="match status" value="1"/>
</dbReference>
<evidence type="ECO:0000256" key="3">
    <source>
        <dbReference type="ARBA" id="ARBA00022912"/>
    </source>
</evidence>
<comment type="caution">
    <text evidence="5">The sequence shown here is derived from an EMBL/GenBank/DDBJ whole genome shotgun (WGS) entry which is preliminary data.</text>
</comment>
<dbReference type="PANTHER" id="PTHR11717">
    <property type="entry name" value="LOW MOLECULAR WEIGHT PROTEIN TYROSINE PHOSPHATASE"/>
    <property type="match status" value="1"/>
</dbReference>
<reference evidence="5 6" key="1">
    <citation type="journal article" date="2019" name="Int. J. Syst. Evol. Microbiol.">
        <title>The Global Catalogue of Microorganisms (GCM) 10K type strain sequencing project: providing services to taxonomists for standard genome sequencing and annotation.</title>
        <authorList>
            <consortium name="The Broad Institute Genomics Platform"/>
            <consortium name="The Broad Institute Genome Sequencing Center for Infectious Disease"/>
            <person name="Wu L."/>
            <person name="Ma J."/>
        </authorList>
    </citation>
    <scope>NUCLEOTIDE SEQUENCE [LARGE SCALE GENOMIC DNA]</scope>
    <source>
        <strain evidence="5 6">JCM 16117</strain>
    </source>
</reference>
<dbReference type="EMBL" id="BAAAQY010000007">
    <property type="protein sequence ID" value="GAA2239637.1"/>
    <property type="molecule type" value="Genomic_DNA"/>
</dbReference>
<feature type="domain" description="Phosphotyrosine protein phosphatase I" evidence="4">
    <location>
        <begin position="15"/>
        <end position="194"/>
    </location>
</feature>
<evidence type="ECO:0000259" key="4">
    <source>
        <dbReference type="SMART" id="SM00226"/>
    </source>
</evidence>
<evidence type="ECO:0000313" key="6">
    <source>
        <dbReference type="Proteomes" id="UP001500929"/>
    </source>
</evidence>
<dbReference type="Gene3D" id="3.40.50.2300">
    <property type="match status" value="1"/>
</dbReference>
<dbReference type="Proteomes" id="UP001500929">
    <property type="component" value="Unassembled WGS sequence"/>
</dbReference>
<keyword evidence="3" id="KW-0904">Protein phosphatase</keyword>
<gene>
    <name evidence="5" type="ORF">GCM10009851_26250</name>
</gene>
<dbReference type="RefSeq" id="WP_310795713.1">
    <property type="nucleotide sequence ID" value="NZ_BAAAQY010000007.1"/>
</dbReference>
<accession>A0ABN3DQX8</accession>
<evidence type="ECO:0000256" key="1">
    <source>
        <dbReference type="ARBA" id="ARBA00011063"/>
    </source>
</evidence>
<dbReference type="PRINTS" id="PR00719">
    <property type="entry name" value="LMWPTPASE"/>
</dbReference>
<dbReference type="InterPro" id="IPR050438">
    <property type="entry name" value="LMW_PTPase"/>
</dbReference>